<dbReference type="Proteomes" id="UP001302120">
    <property type="component" value="Unassembled WGS sequence"/>
</dbReference>
<accession>A0ABU5UKK9</accession>
<organism evidence="1 2">
    <name type="scientific">Nodularia harveyana UHCC-0300</name>
    <dbReference type="NCBI Taxonomy" id="2974287"/>
    <lineage>
        <taxon>Bacteria</taxon>
        <taxon>Bacillati</taxon>
        <taxon>Cyanobacteriota</taxon>
        <taxon>Cyanophyceae</taxon>
        <taxon>Nostocales</taxon>
        <taxon>Nodulariaceae</taxon>
        <taxon>Nodularia</taxon>
    </lineage>
</organism>
<dbReference type="RefSeq" id="WP_323198045.1">
    <property type="nucleotide sequence ID" value="NZ_JAYGHG010000064.1"/>
</dbReference>
<comment type="caution">
    <text evidence="1">The sequence shown here is derived from an EMBL/GenBank/DDBJ whole genome shotgun (WGS) entry which is preliminary data.</text>
</comment>
<evidence type="ECO:0000313" key="2">
    <source>
        <dbReference type="Proteomes" id="UP001302120"/>
    </source>
</evidence>
<gene>
    <name evidence="1" type="ORF">VB620_20720</name>
</gene>
<proteinExistence type="predicted"/>
<name>A0ABU5UKK9_9CYAN</name>
<dbReference type="EMBL" id="JAYGHG010000064">
    <property type="protein sequence ID" value="MEA5583749.1"/>
    <property type="molecule type" value="Genomic_DNA"/>
</dbReference>
<evidence type="ECO:0000313" key="1">
    <source>
        <dbReference type="EMBL" id="MEA5583749.1"/>
    </source>
</evidence>
<reference evidence="1 2" key="1">
    <citation type="submission" date="2023-12" db="EMBL/GenBank/DDBJ databases">
        <title>Baltic Sea Cyanobacteria.</title>
        <authorList>
            <person name="Delbaje E."/>
            <person name="Fewer D.P."/>
            <person name="Shishido T.K."/>
        </authorList>
    </citation>
    <scope>NUCLEOTIDE SEQUENCE [LARGE SCALE GENOMIC DNA]</scope>
    <source>
        <strain evidence="1 2">UHCC-0300</strain>
    </source>
</reference>
<keyword evidence="2" id="KW-1185">Reference proteome</keyword>
<sequence length="60" mass="6775">MKELKNKVDSIRRTLKAKGINEVTATQIEAKILELCPDFPDDWCSDIRTEVINSLVVSAQ</sequence>
<protein>
    <submittedName>
        <fullName evidence="1">Uncharacterized protein</fullName>
    </submittedName>
</protein>